<dbReference type="RefSeq" id="WP_214174292.1">
    <property type="nucleotide sequence ID" value="NZ_JAHCVK010000001.1"/>
</dbReference>
<dbReference type="EMBL" id="JAHCVK010000001">
    <property type="protein sequence ID" value="MBT0652341.1"/>
    <property type="molecule type" value="Genomic_DNA"/>
</dbReference>
<feature type="domain" description="DUF2779" evidence="1">
    <location>
        <begin position="313"/>
        <end position="438"/>
    </location>
</feature>
<dbReference type="InterPro" id="IPR012337">
    <property type="entry name" value="RNaseH-like_sf"/>
</dbReference>
<name>A0ABS5SAD7_9BACT</name>
<reference evidence="2 3" key="1">
    <citation type="submission" date="2021-05" db="EMBL/GenBank/DDBJ databases">
        <title>The draft genome of Geobacter luticola JCM 17780.</title>
        <authorList>
            <person name="Xu Z."/>
            <person name="Masuda Y."/>
            <person name="Itoh H."/>
            <person name="Senoo K."/>
        </authorList>
    </citation>
    <scope>NUCLEOTIDE SEQUENCE [LARGE SCALE GENOMIC DNA]</scope>
    <source>
        <strain evidence="2 3">JCM 17780</strain>
    </source>
</reference>
<protein>
    <submittedName>
        <fullName evidence="2">DUF2779 domain-containing protein</fullName>
    </submittedName>
</protein>
<sequence>MPIIYVDGIKSLQEQEMTKYSPFLSKSLYIKGLQCHKALWLHKNRPELKDEVSTAQQVVFDAGTDVGILAQHLFPGGVEVPYDGLTTAQQVTMTRRLIAEGVETIYEAAFNFDNLFCKVDILHKGVDGWELYEVKNSTDRKDVYVNDIAIQYHIVTGSEIPVSSACLVHINNQYVRHGDIDVQQLFTILDITDEIIDKQAELQKNIAAMRGMLQGEMPAIDIGPHCSDPYECSFSGHCWSHIPSPSVFDFADLGKPDGFALYKQGIVKMEDVSRETLGWRQQMQLDGYLHQKNVVDVAAIKEFLDSLWYPLAFLDFETTCLMAVPLFEGTRPFQPVPFQFSLHMRNSSDAPVQHREFLAPAVGDPQEPFLHALLDALPENACILSWNKGFEGKILRMLAERFSMHGERLQHHIDNLVDLMTPFRSKQIYHWQFNGSYSIKAVLPALVPELSYEALAISDGGTAADAWLQMRASSDPDEQKKIGGDLLEYCHLDTLAMVRILDELNKFCG</sequence>
<gene>
    <name evidence="2" type="ORF">KI810_04685</name>
</gene>
<dbReference type="InterPro" id="IPR021301">
    <property type="entry name" value="DUF2779"/>
</dbReference>
<keyword evidence="3" id="KW-1185">Reference proteome</keyword>
<dbReference type="SUPFAM" id="SSF53098">
    <property type="entry name" value="Ribonuclease H-like"/>
    <property type="match status" value="1"/>
</dbReference>
<evidence type="ECO:0000313" key="2">
    <source>
        <dbReference type="EMBL" id="MBT0652341.1"/>
    </source>
</evidence>
<evidence type="ECO:0000259" key="1">
    <source>
        <dbReference type="Pfam" id="PF11074"/>
    </source>
</evidence>
<dbReference type="Pfam" id="PF11074">
    <property type="entry name" value="DUF2779"/>
    <property type="match status" value="1"/>
</dbReference>
<accession>A0ABS5SAD7</accession>
<dbReference type="Proteomes" id="UP000756860">
    <property type="component" value="Unassembled WGS sequence"/>
</dbReference>
<proteinExistence type="predicted"/>
<organism evidence="2 3">
    <name type="scientific">Geomobilimonas luticola</name>
    <dbReference type="NCBI Taxonomy" id="1114878"/>
    <lineage>
        <taxon>Bacteria</taxon>
        <taxon>Pseudomonadati</taxon>
        <taxon>Thermodesulfobacteriota</taxon>
        <taxon>Desulfuromonadia</taxon>
        <taxon>Geobacterales</taxon>
        <taxon>Geobacteraceae</taxon>
        <taxon>Geomobilimonas</taxon>
    </lineage>
</organism>
<comment type="caution">
    <text evidence="2">The sequence shown here is derived from an EMBL/GenBank/DDBJ whole genome shotgun (WGS) entry which is preliminary data.</text>
</comment>
<evidence type="ECO:0000313" key="3">
    <source>
        <dbReference type="Proteomes" id="UP000756860"/>
    </source>
</evidence>